<dbReference type="AlphaFoldDB" id="A0A5S4V627"/>
<proteinExistence type="predicted"/>
<keyword evidence="3" id="KW-1185">Reference proteome</keyword>
<organism evidence="2 3">
    <name type="scientific">Agromyces mariniharenae</name>
    <dbReference type="NCBI Taxonomy" id="2604423"/>
    <lineage>
        <taxon>Bacteria</taxon>
        <taxon>Bacillati</taxon>
        <taxon>Actinomycetota</taxon>
        <taxon>Actinomycetes</taxon>
        <taxon>Micrococcales</taxon>
        <taxon>Microbacteriaceae</taxon>
        <taxon>Agromyces</taxon>
    </lineage>
</organism>
<keyword evidence="1" id="KW-0175">Coiled coil</keyword>
<gene>
    <name evidence="2" type="ORF">FYC51_08045</name>
</gene>
<evidence type="ECO:0000256" key="1">
    <source>
        <dbReference type="SAM" id="Coils"/>
    </source>
</evidence>
<name>A0A5S4V627_9MICO</name>
<accession>A0A5S4V627</accession>
<evidence type="ECO:0000313" key="3">
    <source>
        <dbReference type="Proteomes" id="UP000325243"/>
    </source>
</evidence>
<evidence type="ECO:0000313" key="2">
    <source>
        <dbReference type="EMBL" id="TYL53598.1"/>
    </source>
</evidence>
<dbReference type="Proteomes" id="UP000325243">
    <property type="component" value="Unassembled WGS sequence"/>
</dbReference>
<reference evidence="2 3" key="1">
    <citation type="submission" date="2019-08" db="EMBL/GenBank/DDBJ databases">
        <authorList>
            <person name="Hu J."/>
        </authorList>
    </citation>
    <scope>NUCLEOTIDE SEQUENCE [LARGE SCALE GENOMIC DNA]</scope>
    <source>
        <strain evidence="2 3">NEAU-184</strain>
    </source>
</reference>
<sequence>MDDDPIIAALTGRVVSAEQVEGARRHLLMLRSLLDEVRSTWPALLPGPPRTWRSAAADACAVRLDDLRVRLAGAAGALAEAEAALEVRIRRLEQQLEVQAEATARFR</sequence>
<feature type="coiled-coil region" evidence="1">
    <location>
        <begin position="64"/>
        <end position="102"/>
    </location>
</feature>
<comment type="caution">
    <text evidence="2">The sequence shown here is derived from an EMBL/GenBank/DDBJ whole genome shotgun (WGS) entry which is preliminary data.</text>
</comment>
<protein>
    <submittedName>
        <fullName evidence="2">Uncharacterized protein</fullName>
    </submittedName>
</protein>
<dbReference type="EMBL" id="VSSB01000001">
    <property type="protein sequence ID" value="TYL53598.1"/>
    <property type="molecule type" value="Genomic_DNA"/>
</dbReference>
<dbReference type="RefSeq" id="WP_148733065.1">
    <property type="nucleotide sequence ID" value="NZ_VSSB01000001.1"/>
</dbReference>